<accession>A0A427Y289</accession>
<comment type="caution">
    <text evidence="2">The sequence shown here is derived from an EMBL/GenBank/DDBJ whole genome shotgun (WGS) entry which is preliminary data.</text>
</comment>
<sequence length="428" mass="47017">MSSSSSSSLPPCLPAAQDTPWHTFLDLYRHPVHWAAEQRVEYDDKEVKSVVPTLARSVTLADNGRLLRLRFPKTWSFHGFEQLMTDLRESKRTVGDLVHLHTRSTHAPHGTVSRTRPALEHEASLQQRVVTDLELLLGELFATSRPPRIQVQAGRSYQHWDGKTHTAWADILVSRGEDRETADNGETVPGNAAVTAVACVELKTAARLSPVVRLRELKGQQVEVRQARDRTDVEYTCITSGDQRKALPQALVNSLSKVLQGPAYAWVWGCRDACMSDGESFLVTRNGLTVHDATLNQDTTTASPIIAVGVDPLGHGDSGADDPGAGSLAELHDNAEDRETLDLVRELVEPNVVVTPRSLFAVLAGNAFQANTKPGDVALSGWPDPMRPPTPTPQKQRVEFANLRPRGADRRVQTMHAEPASPSPKHTR</sequence>
<proteinExistence type="predicted"/>
<evidence type="ECO:0000256" key="1">
    <source>
        <dbReference type="SAM" id="MobiDB-lite"/>
    </source>
</evidence>
<dbReference type="AlphaFoldDB" id="A0A427Y289"/>
<dbReference type="EMBL" id="RSCE01000003">
    <property type="protein sequence ID" value="RSH85095.1"/>
    <property type="molecule type" value="Genomic_DNA"/>
</dbReference>
<dbReference type="RefSeq" id="XP_028478543.1">
    <property type="nucleotide sequence ID" value="XM_028622091.1"/>
</dbReference>
<evidence type="ECO:0000313" key="3">
    <source>
        <dbReference type="Proteomes" id="UP000279236"/>
    </source>
</evidence>
<name>A0A427Y289_9TREE</name>
<dbReference type="Proteomes" id="UP000279236">
    <property type="component" value="Unassembled WGS sequence"/>
</dbReference>
<keyword evidence="3" id="KW-1185">Reference proteome</keyword>
<evidence type="ECO:0000313" key="2">
    <source>
        <dbReference type="EMBL" id="RSH85095.1"/>
    </source>
</evidence>
<dbReference type="GeneID" id="39591231"/>
<protein>
    <submittedName>
        <fullName evidence="2">Uncharacterized protein</fullName>
    </submittedName>
</protein>
<reference evidence="2 3" key="1">
    <citation type="submission" date="2018-11" db="EMBL/GenBank/DDBJ databases">
        <title>Genome sequence of Apiotrichum porosum DSM 27194.</title>
        <authorList>
            <person name="Aliyu H."/>
            <person name="Gorte O."/>
            <person name="Ochsenreither K."/>
        </authorList>
    </citation>
    <scope>NUCLEOTIDE SEQUENCE [LARGE SCALE GENOMIC DNA]</scope>
    <source>
        <strain evidence="2 3">DSM 27194</strain>
    </source>
</reference>
<organism evidence="2 3">
    <name type="scientific">Apiotrichum porosum</name>
    <dbReference type="NCBI Taxonomy" id="105984"/>
    <lineage>
        <taxon>Eukaryota</taxon>
        <taxon>Fungi</taxon>
        <taxon>Dikarya</taxon>
        <taxon>Basidiomycota</taxon>
        <taxon>Agaricomycotina</taxon>
        <taxon>Tremellomycetes</taxon>
        <taxon>Trichosporonales</taxon>
        <taxon>Trichosporonaceae</taxon>
        <taxon>Apiotrichum</taxon>
    </lineage>
</organism>
<gene>
    <name evidence="2" type="ORF">EHS24_006688</name>
</gene>
<feature type="region of interest" description="Disordered" evidence="1">
    <location>
        <begin position="404"/>
        <end position="428"/>
    </location>
</feature>